<comment type="caution">
    <text evidence="1">The sequence shown here is derived from an EMBL/GenBank/DDBJ whole genome shotgun (WGS) entry which is preliminary data.</text>
</comment>
<name>A0ABP9P679_9BACT</name>
<accession>A0ABP9P679</accession>
<organism evidence="1 2">
    <name type="scientific">Prosthecobacter algae</name>
    <dbReference type="NCBI Taxonomy" id="1144682"/>
    <lineage>
        <taxon>Bacteria</taxon>
        <taxon>Pseudomonadati</taxon>
        <taxon>Verrucomicrobiota</taxon>
        <taxon>Verrucomicrobiia</taxon>
        <taxon>Verrucomicrobiales</taxon>
        <taxon>Verrucomicrobiaceae</taxon>
        <taxon>Prosthecobacter</taxon>
    </lineage>
</organism>
<keyword evidence="2" id="KW-1185">Reference proteome</keyword>
<gene>
    <name evidence="1" type="ORF">GCM10023213_25270</name>
</gene>
<reference evidence="2" key="1">
    <citation type="journal article" date="2019" name="Int. J. Syst. Evol. Microbiol.">
        <title>The Global Catalogue of Microorganisms (GCM) 10K type strain sequencing project: providing services to taxonomists for standard genome sequencing and annotation.</title>
        <authorList>
            <consortium name="The Broad Institute Genomics Platform"/>
            <consortium name="The Broad Institute Genome Sequencing Center for Infectious Disease"/>
            <person name="Wu L."/>
            <person name="Ma J."/>
        </authorList>
    </citation>
    <scope>NUCLEOTIDE SEQUENCE [LARGE SCALE GENOMIC DNA]</scope>
    <source>
        <strain evidence="2">JCM 18053</strain>
    </source>
</reference>
<proteinExistence type="predicted"/>
<dbReference type="RefSeq" id="WP_345736735.1">
    <property type="nucleotide sequence ID" value="NZ_BAABIA010000005.1"/>
</dbReference>
<dbReference type="EMBL" id="BAABIA010000005">
    <property type="protein sequence ID" value="GAA5141335.1"/>
    <property type="molecule type" value="Genomic_DNA"/>
</dbReference>
<protein>
    <submittedName>
        <fullName evidence="1">Uncharacterized protein</fullName>
    </submittedName>
</protein>
<dbReference type="Proteomes" id="UP001499852">
    <property type="component" value="Unassembled WGS sequence"/>
</dbReference>
<evidence type="ECO:0000313" key="1">
    <source>
        <dbReference type="EMBL" id="GAA5141335.1"/>
    </source>
</evidence>
<sequence>MTSEEALQKFGLPAAPEDRDEIRRLLALEIERERQGESGEEMLRTLCLQLFSLGYPEDALLIWEAKQSSFNAGYGLDIQFVCGAGLTVTKDYLSQSSVLESSAILQYLAACDQAGDFAKWTPQVTIEHYRSYYGL</sequence>
<evidence type="ECO:0000313" key="2">
    <source>
        <dbReference type="Proteomes" id="UP001499852"/>
    </source>
</evidence>